<dbReference type="SUPFAM" id="SSF57184">
    <property type="entry name" value="Growth factor receptor domain"/>
    <property type="match status" value="1"/>
</dbReference>
<evidence type="ECO:0000313" key="2">
    <source>
        <dbReference type="Proteomes" id="UP000032233"/>
    </source>
</evidence>
<comment type="caution">
    <text evidence="1">The sequence shown here is derived from an EMBL/GenBank/DDBJ whole genome shotgun (WGS) entry which is preliminary data.</text>
</comment>
<dbReference type="AlphaFoldDB" id="A0A0D2J8E1"/>
<dbReference type="STRING" id="1429043.X474_09960"/>
<evidence type="ECO:0008006" key="3">
    <source>
        <dbReference type="Google" id="ProtNLM"/>
    </source>
</evidence>
<proteinExistence type="predicted"/>
<protein>
    <recommendedName>
        <fullName evidence="3">Tyrosine-protein kinase ephrin type A/B receptor-like domain-containing protein</fullName>
    </recommendedName>
</protein>
<evidence type="ECO:0000313" key="1">
    <source>
        <dbReference type="EMBL" id="KIX14439.1"/>
    </source>
</evidence>
<keyword evidence="2" id="KW-1185">Reference proteome</keyword>
<accession>A0A0D2J8E1</accession>
<dbReference type="InParanoid" id="A0A0D2J8E1"/>
<gene>
    <name evidence="1" type="ORF">X474_09960</name>
</gene>
<sequence length="148" mass="16646">MGFRTFSIKLAVTTAVFLLIAPLNAWSEDYKEIIGPYVKKPLFNPVELARLTGPAKCPKSFKAMMLHGKLRCIKCPLDFHFNNKQPKSGCYKCPSGFHLDRFQKQLRCVGCPKGAAYMGVAFPIKPVCRCANGKVFRLIKGKWQCTDL</sequence>
<organism evidence="1 2">
    <name type="scientific">Dethiosulfatarculus sandiegensis</name>
    <dbReference type="NCBI Taxonomy" id="1429043"/>
    <lineage>
        <taxon>Bacteria</taxon>
        <taxon>Pseudomonadati</taxon>
        <taxon>Thermodesulfobacteriota</taxon>
        <taxon>Desulfarculia</taxon>
        <taxon>Desulfarculales</taxon>
        <taxon>Desulfarculaceae</taxon>
        <taxon>Dethiosulfatarculus</taxon>
    </lineage>
</organism>
<dbReference type="EMBL" id="AZAC01000011">
    <property type="protein sequence ID" value="KIX14439.1"/>
    <property type="molecule type" value="Genomic_DNA"/>
</dbReference>
<dbReference type="InterPro" id="IPR009030">
    <property type="entry name" value="Growth_fac_rcpt_cys_sf"/>
</dbReference>
<name>A0A0D2J8E1_9BACT</name>
<reference evidence="1 2" key="1">
    <citation type="submission" date="2013-11" db="EMBL/GenBank/DDBJ databases">
        <title>Metagenomic analysis of a methanogenic consortium involved in long chain n-alkane degradation.</title>
        <authorList>
            <person name="Davidova I.A."/>
            <person name="Callaghan A.V."/>
            <person name="Wawrik B."/>
            <person name="Pruitt S."/>
            <person name="Marks C."/>
            <person name="Duncan K.E."/>
            <person name="Suflita J.M."/>
        </authorList>
    </citation>
    <scope>NUCLEOTIDE SEQUENCE [LARGE SCALE GENOMIC DNA]</scope>
    <source>
        <strain evidence="1 2">SPR</strain>
    </source>
</reference>
<dbReference type="Proteomes" id="UP000032233">
    <property type="component" value="Unassembled WGS sequence"/>
</dbReference>